<feature type="region of interest" description="Disordered" evidence="1">
    <location>
        <begin position="1"/>
        <end position="44"/>
    </location>
</feature>
<proteinExistence type="predicted"/>
<dbReference type="AlphaFoldDB" id="A0A8T0F3Y3"/>
<feature type="compositionally biased region" description="Polar residues" evidence="1">
    <location>
        <begin position="103"/>
        <end position="113"/>
    </location>
</feature>
<keyword evidence="3" id="KW-1185">Reference proteome</keyword>
<evidence type="ECO:0000313" key="2">
    <source>
        <dbReference type="EMBL" id="KAF8784130.1"/>
    </source>
</evidence>
<reference evidence="2" key="2">
    <citation type="submission" date="2020-06" db="EMBL/GenBank/DDBJ databases">
        <authorList>
            <person name="Sheffer M."/>
        </authorList>
    </citation>
    <scope>NUCLEOTIDE SEQUENCE</scope>
</reference>
<gene>
    <name evidence="2" type="ORF">HNY73_011643</name>
</gene>
<comment type="caution">
    <text evidence="2">The sequence shown here is derived from an EMBL/GenBank/DDBJ whole genome shotgun (WGS) entry which is preliminary data.</text>
</comment>
<accession>A0A8T0F3Y3</accession>
<sequence>MSSQQQPEQDPPTFPLRKSVSAASLLSSSSKSEPFQIDENTSSQALIDQLRKIINHRKESRYDLKAEKRELANKLLKQLETTINTLEIYNPKLPIATEERSQQTEPAPTTTNPSPFPQEKTTYAQAAAPKTTKKTVLLYPTKEGETDLVTILKKEVAPSNAFKIQRVRRLQNQGLAIECNSEEDRASFLTTLTTKPSLQEKIRPIQVERKTPKAH</sequence>
<feature type="compositionally biased region" description="Low complexity" evidence="1">
    <location>
        <begin position="18"/>
        <end position="32"/>
    </location>
</feature>
<reference evidence="2" key="1">
    <citation type="journal article" date="2020" name="bioRxiv">
        <title>Chromosome-level reference genome of the European wasp spider Argiope bruennichi: a resource for studies on range expansion and evolutionary adaptation.</title>
        <authorList>
            <person name="Sheffer M.M."/>
            <person name="Hoppe A."/>
            <person name="Krehenwinkel H."/>
            <person name="Uhl G."/>
            <person name="Kuss A.W."/>
            <person name="Jensen L."/>
            <person name="Jensen C."/>
            <person name="Gillespie R.G."/>
            <person name="Hoff K.J."/>
            <person name="Prost S."/>
        </authorList>
    </citation>
    <scope>NUCLEOTIDE SEQUENCE</scope>
</reference>
<dbReference type="Proteomes" id="UP000807504">
    <property type="component" value="Unassembled WGS sequence"/>
</dbReference>
<evidence type="ECO:0000256" key="1">
    <source>
        <dbReference type="SAM" id="MobiDB-lite"/>
    </source>
</evidence>
<dbReference type="EMBL" id="JABXBU010000653">
    <property type="protein sequence ID" value="KAF8784130.1"/>
    <property type="molecule type" value="Genomic_DNA"/>
</dbReference>
<protein>
    <submittedName>
        <fullName evidence="2">Uncharacterized protein</fullName>
    </submittedName>
</protein>
<feature type="region of interest" description="Disordered" evidence="1">
    <location>
        <begin position="95"/>
        <end position="127"/>
    </location>
</feature>
<evidence type="ECO:0000313" key="3">
    <source>
        <dbReference type="Proteomes" id="UP000807504"/>
    </source>
</evidence>
<organism evidence="2 3">
    <name type="scientific">Argiope bruennichi</name>
    <name type="common">Wasp spider</name>
    <name type="synonym">Aranea bruennichi</name>
    <dbReference type="NCBI Taxonomy" id="94029"/>
    <lineage>
        <taxon>Eukaryota</taxon>
        <taxon>Metazoa</taxon>
        <taxon>Ecdysozoa</taxon>
        <taxon>Arthropoda</taxon>
        <taxon>Chelicerata</taxon>
        <taxon>Arachnida</taxon>
        <taxon>Araneae</taxon>
        <taxon>Araneomorphae</taxon>
        <taxon>Entelegynae</taxon>
        <taxon>Araneoidea</taxon>
        <taxon>Araneidae</taxon>
        <taxon>Argiope</taxon>
    </lineage>
</organism>
<name>A0A8T0F3Y3_ARGBR</name>